<evidence type="ECO:0000313" key="3">
    <source>
        <dbReference type="Proteomes" id="UP001500653"/>
    </source>
</evidence>
<protein>
    <recommendedName>
        <fullName evidence="1">AB hydrolase-1 domain-containing protein</fullName>
    </recommendedName>
</protein>
<name>A0ABN1WH80_9PSEU</name>
<dbReference type="Proteomes" id="UP001500653">
    <property type="component" value="Unassembled WGS sequence"/>
</dbReference>
<dbReference type="InterPro" id="IPR029058">
    <property type="entry name" value="AB_hydrolase_fold"/>
</dbReference>
<comment type="caution">
    <text evidence="2">The sequence shown here is derived from an EMBL/GenBank/DDBJ whole genome shotgun (WGS) entry which is preliminary data.</text>
</comment>
<feature type="domain" description="AB hydrolase-1" evidence="1">
    <location>
        <begin position="20"/>
        <end position="59"/>
    </location>
</feature>
<keyword evidence="3" id="KW-1185">Reference proteome</keyword>
<evidence type="ECO:0000313" key="2">
    <source>
        <dbReference type="EMBL" id="GAA1246803.1"/>
    </source>
</evidence>
<accession>A0ABN1WH80</accession>
<dbReference type="InterPro" id="IPR000073">
    <property type="entry name" value="AB_hydrolase_1"/>
</dbReference>
<evidence type="ECO:0000259" key="1">
    <source>
        <dbReference type="Pfam" id="PF00561"/>
    </source>
</evidence>
<dbReference type="EMBL" id="BAAALN010000012">
    <property type="protein sequence ID" value="GAA1246803.1"/>
    <property type="molecule type" value="Genomic_DNA"/>
</dbReference>
<dbReference type="RefSeq" id="WP_253865905.1">
    <property type="nucleotide sequence ID" value="NZ_BAAALN010000012.1"/>
</dbReference>
<gene>
    <name evidence="2" type="ORF">GCM10009676_36270</name>
</gene>
<dbReference type="Gene3D" id="3.40.50.1820">
    <property type="entry name" value="alpha/beta hydrolase"/>
    <property type="match status" value="1"/>
</dbReference>
<dbReference type="Pfam" id="PF00561">
    <property type="entry name" value="Abhydrolase_1"/>
    <property type="match status" value="1"/>
</dbReference>
<organism evidence="2 3">
    <name type="scientific">Prauserella halophila</name>
    <dbReference type="NCBI Taxonomy" id="185641"/>
    <lineage>
        <taxon>Bacteria</taxon>
        <taxon>Bacillati</taxon>
        <taxon>Actinomycetota</taxon>
        <taxon>Actinomycetes</taxon>
        <taxon>Pseudonocardiales</taxon>
        <taxon>Pseudonocardiaceae</taxon>
        <taxon>Prauserella</taxon>
    </lineage>
</organism>
<proteinExistence type="predicted"/>
<sequence length="100" mass="10717">MSILHVPGARLYYEVRGDGPLLVLIPGAPGNARVFTALADQLAQRYTVLTYDRRGFSRSVLDGAQVANTVGRPVLELPGGHIGYGAEPVEFARELLAALN</sequence>
<dbReference type="SUPFAM" id="SSF53474">
    <property type="entry name" value="alpha/beta-Hydrolases"/>
    <property type="match status" value="1"/>
</dbReference>
<reference evidence="2 3" key="1">
    <citation type="journal article" date="2019" name="Int. J. Syst. Evol. Microbiol.">
        <title>The Global Catalogue of Microorganisms (GCM) 10K type strain sequencing project: providing services to taxonomists for standard genome sequencing and annotation.</title>
        <authorList>
            <consortium name="The Broad Institute Genomics Platform"/>
            <consortium name="The Broad Institute Genome Sequencing Center for Infectious Disease"/>
            <person name="Wu L."/>
            <person name="Ma J."/>
        </authorList>
    </citation>
    <scope>NUCLEOTIDE SEQUENCE [LARGE SCALE GENOMIC DNA]</scope>
    <source>
        <strain evidence="2 3">JCM 13023</strain>
    </source>
</reference>